<proteinExistence type="predicted"/>
<dbReference type="PANTHER" id="PTHR30086:SF20">
    <property type="entry name" value="ARGININE EXPORTER PROTEIN ARGO-RELATED"/>
    <property type="match status" value="1"/>
</dbReference>
<evidence type="ECO:0000256" key="6">
    <source>
        <dbReference type="SAM" id="Phobius"/>
    </source>
</evidence>
<feature type="transmembrane region" description="Helical" evidence="6">
    <location>
        <begin position="70"/>
        <end position="90"/>
    </location>
</feature>
<evidence type="ECO:0000256" key="4">
    <source>
        <dbReference type="ARBA" id="ARBA00022989"/>
    </source>
</evidence>
<name>A0A4Y6UL09_9PROT</name>
<evidence type="ECO:0000313" key="8">
    <source>
        <dbReference type="Proteomes" id="UP000316313"/>
    </source>
</evidence>
<evidence type="ECO:0000256" key="3">
    <source>
        <dbReference type="ARBA" id="ARBA00022692"/>
    </source>
</evidence>
<dbReference type="GO" id="GO:0015171">
    <property type="term" value="F:amino acid transmembrane transporter activity"/>
    <property type="evidence" value="ECO:0007669"/>
    <property type="project" value="TreeGrafter"/>
</dbReference>
<evidence type="ECO:0000256" key="2">
    <source>
        <dbReference type="ARBA" id="ARBA00022475"/>
    </source>
</evidence>
<dbReference type="InterPro" id="IPR001123">
    <property type="entry name" value="LeuE-type"/>
</dbReference>
<sequence>MTSLWSSLGPLAVFALVTSITPGPNNTMLTASGLNYGFRRTIPHILGVSVGFAVMVVLVGIGLGNIFNRLPWLYALLKYMSVAYLLWLAWKIATSSMNNASTSHARPLGFLQALGFQWVNPKVWIMTISVISAYTPRQNFLFNLLIACLICGAVNLPSVSLWVGFGAAMKRWLTHPAVLRGFNVGMALLLIASLYPLLQESIPQ</sequence>
<accession>A0A4Y6UL09</accession>
<keyword evidence="4 6" id="KW-1133">Transmembrane helix</keyword>
<keyword evidence="3 6" id="KW-0812">Transmembrane</keyword>
<keyword evidence="8" id="KW-1185">Reference proteome</keyword>
<evidence type="ECO:0000256" key="5">
    <source>
        <dbReference type="ARBA" id="ARBA00023136"/>
    </source>
</evidence>
<dbReference type="Pfam" id="PF01810">
    <property type="entry name" value="LysE"/>
    <property type="match status" value="1"/>
</dbReference>
<feature type="transmembrane region" description="Helical" evidence="6">
    <location>
        <begin position="177"/>
        <end position="198"/>
    </location>
</feature>
<gene>
    <name evidence="7" type="ORF">E3D00_05935</name>
</gene>
<dbReference type="GO" id="GO:0033228">
    <property type="term" value="P:cysteine export across plasma membrane"/>
    <property type="evidence" value="ECO:0007669"/>
    <property type="project" value="TreeGrafter"/>
</dbReference>
<protein>
    <submittedName>
        <fullName evidence="7">LysE family translocator</fullName>
    </submittedName>
</protein>
<comment type="subcellular location">
    <subcellularLocation>
        <location evidence="1">Cell membrane</location>
        <topology evidence="1">Multi-pass membrane protein</topology>
    </subcellularLocation>
</comment>
<keyword evidence="5 6" id="KW-0472">Membrane</keyword>
<keyword evidence="2" id="KW-1003">Cell membrane</keyword>
<dbReference type="KEGG" id="ssam:E3D00_05935"/>
<dbReference type="PANTHER" id="PTHR30086">
    <property type="entry name" value="ARGININE EXPORTER PROTEIN ARGO"/>
    <property type="match status" value="1"/>
</dbReference>
<feature type="transmembrane region" description="Helical" evidence="6">
    <location>
        <begin position="43"/>
        <end position="63"/>
    </location>
</feature>
<dbReference type="AlphaFoldDB" id="A0A4Y6UL09"/>
<reference evidence="7 8" key="1">
    <citation type="submission" date="2019-03" db="EMBL/GenBank/DDBJ databases">
        <title>The complete genome sequence of Swingsia samuiensis NBRC107927(T).</title>
        <authorList>
            <person name="Chua K.-O."/>
            <person name="Chan K.-G."/>
            <person name="See-Too W.-S."/>
        </authorList>
    </citation>
    <scope>NUCLEOTIDE SEQUENCE [LARGE SCALE GENOMIC DNA]</scope>
    <source>
        <strain evidence="7 8">AH83</strain>
    </source>
</reference>
<evidence type="ECO:0000256" key="1">
    <source>
        <dbReference type="ARBA" id="ARBA00004651"/>
    </source>
</evidence>
<dbReference type="Proteomes" id="UP000316313">
    <property type="component" value="Chromosome"/>
</dbReference>
<feature type="transmembrane region" description="Helical" evidence="6">
    <location>
        <begin position="141"/>
        <end position="165"/>
    </location>
</feature>
<dbReference type="EMBL" id="CP038141">
    <property type="protein sequence ID" value="QDH17156.1"/>
    <property type="molecule type" value="Genomic_DNA"/>
</dbReference>
<evidence type="ECO:0000313" key="7">
    <source>
        <dbReference type="EMBL" id="QDH17156.1"/>
    </source>
</evidence>
<dbReference type="OrthoDB" id="9812084at2"/>
<organism evidence="7 8">
    <name type="scientific">Swingsia samuiensis</name>
    <dbReference type="NCBI Taxonomy" id="1293412"/>
    <lineage>
        <taxon>Bacteria</taxon>
        <taxon>Pseudomonadati</taxon>
        <taxon>Pseudomonadota</taxon>
        <taxon>Alphaproteobacteria</taxon>
        <taxon>Acetobacterales</taxon>
        <taxon>Acetobacteraceae</taxon>
        <taxon>Swingsia</taxon>
    </lineage>
</organism>
<feature type="transmembrane region" description="Helical" evidence="6">
    <location>
        <begin position="110"/>
        <end position="134"/>
    </location>
</feature>
<dbReference type="GO" id="GO:0005886">
    <property type="term" value="C:plasma membrane"/>
    <property type="evidence" value="ECO:0007669"/>
    <property type="project" value="UniProtKB-SubCell"/>
</dbReference>